<proteinExistence type="predicted"/>
<reference evidence="2 3" key="1">
    <citation type="journal article" date="2016" name="Mol. Biol. Evol.">
        <title>Comparative Genomics of Early-Diverging Mushroom-Forming Fungi Provides Insights into the Origins of Lignocellulose Decay Capabilities.</title>
        <authorList>
            <person name="Nagy L.G."/>
            <person name="Riley R."/>
            <person name="Tritt A."/>
            <person name="Adam C."/>
            <person name="Daum C."/>
            <person name="Floudas D."/>
            <person name="Sun H."/>
            <person name="Yadav J.S."/>
            <person name="Pangilinan J."/>
            <person name="Larsson K.H."/>
            <person name="Matsuura K."/>
            <person name="Barry K."/>
            <person name="Labutti K."/>
            <person name="Kuo R."/>
            <person name="Ohm R.A."/>
            <person name="Bhattacharya S.S."/>
            <person name="Shirouzu T."/>
            <person name="Yoshinaga Y."/>
            <person name="Martin F.M."/>
            <person name="Grigoriev I.V."/>
            <person name="Hibbett D.S."/>
        </authorList>
    </citation>
    <scope>NUCLEOTIDE SEQUENCE [LARGE SCALE GENOMIC DNA]</scope>
    <source>
        <strain evidence="2 3">CBS 109695</strain>
    </source>
</reference>
<gene>
    <name evidence="2" type="ORF">FIBSPDRAFT_904037</name>
</gene>
<feature type="compositionally biased region" description="Basic and acidic residues" evidence="1">
    <location>
        <begin position="218"/>
        <end position="230"/>
    </location>
</feature>
<evidence type="ECO:0000313" key="3">
    <source>
        <dbReference type="Proteomes" id="UP000076532"/>
    </source>
</evidence>
<keyword evidence="3" id="KW-1185">Reference proteome</keyword>
<sequence>MGSEIGRVNHFLLIRHAPARALVQTSHGTGRVPPLQRREGLSVYEQVVPLEVVLPEPAWWIHATPLPAARVPYRARTLKTVDYAQGLKLRLTTTTEFDDVIDVVLCGGYDTAWYRRTGLRGGDRIETSRVWVPGTGVVGAVGVSARRAAWIVPLRASRHTFPQRARGPPAPNGPVERGGGLQTQVKQVLLAGVRVEGAGGAEEGEVEVPTEAAYTGRATDEARVVEERPPVARVDVLPQVPGDGCGATASRAGTTVSPSSSRATEHAANGAARDEDERIGRRTSPVPASLRPPVPRAAQDAGTQRTALSIDAAWSSS</sequence>
<name>A0A167V8F0_9AGAM</name>
<evidence type="ECO:0000313" key="2">
    <source>
        <dbReference type="EMBL" id="KZP04746.1"/>
    </source>
</evidence>
<evidence type="ECO:0000256" key="1">
    <source>
        <dbReference type="SAM" id="MobiDB-lite"/>
    </source>
</evidence>
<dbReference type="Proteomes" id="UP000076532">
    <property type="component" value="Unassembled WGS sequence"/>
</dbReference>
<protein>
    <submittedName>
        <fullName evidence="2">Uncharacterized protein</fullName>
    </submittedName>
</protein>
<feature type="compositionally biased region" description="Polar residues" evidence="1">
    <location>
        <begin position="251"/>
        <end position="262"/>
    </location>
</feature>
<dbReference type="EMBL" id="KV417891">
    <property type="protein sequence ID" value="KZP04746.1"/>
    <property type="molecule type" value="Genomic_DNA"/>
</dbReference>
<feature type="region of interest" description="Disordered" evidence="1">
    <location>
        <begin position="200"/>
        <end position="317"/>
    </location>
</feature>
<organism evidence="2 3">
    <name type="scientific">Athelia psychrophila</name>
    <dbReference type="NCBI Taxonomy" id="1759441"/>
    <lineage>
        <taxon>Eukaryota</taxon>
        <taxon>Fungi</taxon>
        <taxon>Dikarya</taxon>
        <taxon>Basidiomycota</taxon>
        <taxon>Agaricomycotina</taxon>
        <taxon>Agaricomycetes</taxon>
        <taxon>Agaricomycetidae</taxon>
        <taxon>Atheliales</taxon>
        <taxon>Atheliaceae</taxon>
        <taxon>Athelia</taxon>
    </lineage>
</organism>
<accession>A0A167V8F0</accession>
<dbReference type="AlphaFoldDB" id="A0A167V8F0"/>